<keyword evidence="2 6" id="KW-0949">S-adenosyl-L-methionine</keyword>
<dbReference type="Pfam" id="PF04055">
    <property type="entry name" value="Radical_SAM"/>
    <property type="match status" value="1"/>
</dbReference>
<keyword evidence="4 6" id="KW-0408">Iron</keyword>
<dbReference type="InterPro" id="IPR058240">
    <property type="entry name" value="rSAM_sf"/>
</dbReference>
<dbReference type="InterPro" id="IPR016431">
    <property type="entry name" value="Pyrv-formate_lyase-activ_prd"/>
</dbReference>
<dbReference type="PANTHER" id="PTHR30352">
    <property type="entry name" value="PYRUVATE FORMATE-LYASE-ACTIVATING ENZYME"/>
    <property type="match status" value="1"/>
</dbReference>
<dbReference type="CDD" id="cd01335">
    <property type="entry name" value="Radical_SAM"/>
    <property type="match status" value="1"/>
</dbReference>
<evidence type="ECO:0000259" key="7">
    <source>
        <dbReference type="PROSITE" id="PS51918"/>
    </source>
</evidence>
<dbReference type="PROSITE" id="PS51918">
    <property type="entry name" value="RADICAL_SAM"/>
    <property type="match status" value="1"/>
</dbReference>
<dbReference type="PANTHER" id="PTHR30352:SF5">
    <property type="entry name" value="PYRUVATE FORMATE-LYASE 1-ACTIVATING ENZYME"/>
    <property type="match status" value="1"/>
</dbReference>
<dbReference type="InterPro" id="IPR034457">
    <property type="entry name" value="Organic_radical-activating"/>
</dbReference>
<protein>
    <submittedName>
        <fullName evidence="8">AmmeMemoRadiSam system radical SAM enzyme</fullName>
    </submittedName>
</protein>
<evidence type="ECO:0000313" key="9">
    <source>
        <dbReference type="Proteomes" id="UP001321582"/>
    </source>
</evidence>
<dbReference type="SFLD" id="SFLDG01101">
    <property type="entry name" value="Uncharacterised_Radical_SAM_Su"/>
    <property type="match status" value="1"/>
</dbReference>
<dbReference type="PIRSF" id="PIRSF004869">
    <property type="entry name" value="PflX_prd"/>
    <property type="match status" value="1"/>
</dbReference>
<dbReference type="GO" id="GO:0051539">
    <property type="term" value="F:4 iron, 4 sulfur cluster binding"/>
    <property type="evidence" value="ECO:0007669"/>
    <property type="project" value="UniProtKB-KW"/>
</dbReference>
<comment type="cofactor">
    <cofactor evidence="6">
        <name>[4Fe-4S] cluster</name>
        <dbReference type="ChEBI" id="CHEBI:49883"/>
    </cofactor>
    <text evidence="6">Binds 1 [4Fe-4S] cluster. The cluster is coordinated with 3 cysteines and an exchangeable S-adenosyl-L-methionine.</text>
</comment>
<dbReference type="NCBIfam" id="TIGR04337">
    <property type="entry name" value="AmmeMemoSam_rS"/>
    <property type="match status" value="1"/>
</dbReference>
<feature type="domain" description="Radical SAM core" evidence="7">
    <location>
        <begin position="67"/>
        <end position="287"/>
    </location>
</feature>
<dbReference type="GO" id="GO:0003824">
    <property type="term" value="F:catalytic activity"/>
    <property type="evidence" value="ECO:0007669"/>
    <property type="project" value="InterPro"/>
</dbReference>
<feature type="binding site" evidence="6">
    <location>
        <position position="86"/>
    </location>
    <ligand>
        <name>[4Fe-4S] cluster</name>
        <dbReference type="ChEBI" id="CHEBI:49883"/>
        <note>4Fe-4S-S-AdoMet</note>
    </ligand>
</feature>
<organism evidence="8 9">
    <name type="scientific">Haliovirga abyssi</name>
    <dbReference type="NCBI Taxonomy" id="2996794"/>
    <lineage>
        <taxon>Bacteria</taxon>
        <taxon>Fusobacteriati</taxon>
        <taxon>Fusobacteriota</taxon>
        <taxon>Fusobacteriia</taxon>
        <taxon>Fusobacteriales</taxon>
        <taxon>Haliovirgaceae</taxon>
        <taxon>Haliovirga</taxon>
    </lineage>
</organism>
<evidence type="ECO:0000256" key="3">
    <source>
        <dbReference type="ARBA" id="ARBA00022723"/>
    </source>
</evidence>
<keyword evidence="9" id="KW-1185">Reference proteome</keyword>
<evidence type="ECO:0000256" key="1">
    <source>
        <dbReference type="ARBA" id="ARBA00022485"/>
    </source>
</evidence>
<dbReference type="Proteomes" id="UP001321582">
    <property type="component" value="Chromosome"/>
</dbReference>
<sequence>MKEAKYYKKLSDNRVQCELCPHNCIIENGKRGLCRVRKNYNGILIAETYGLISAIHLDPIEKKPLYRFYPDTKIISIGTVGCNMRCEFCQNHEISQVGVDEIGLKKVSVNEIIEMVKNEKNSIGLAYTYNEPTIYFEFMLDLAKEVKKLGLKNVMVSNGFINKKPLSDLLEYIDAFNIDLKAFDNNFYSKITKSNIEPIKESLKLIKKSGKHLEITNLLIPTLNDNLGEFENMCKWISEELGRDTVLHITRYFSNYKMIIEPTGIELMRKCYDIAIKYLDFVYLGNV</sequence>
<proteinExistence type="predicted"/>
<dbReference type="Gene3D" id="3.20.20.70">
    <property type="entry name" value="Aldolase class I"/>
    <property type="match status" value="1"/>
</dbReference>
<dbReference type="InterPro" id="IPR027596">
    <property type="entry name" value="AmmeMemoSam_rS"/>
</dbReference>
<evidence type="ECO:0000256" key="6">
    <source>
        <dbReference type="PIRSR" id="PIRSR004869-50"/>
    </source>
</evidence>
<feature type="binding site" evidence="6">
    <location>
        <position position="82"/>
    </location>
    <ligand>
        <name>[4Fe-4S] cluster</name>
        <dbReference type="ChEBI" id="CHEBI:49883"/>
        <note>4Fe-4S-S-AdoMet</note>
    </ligand>
</feature>
<evidence type="ECO:0000256" key="4">
    <source>
        <dbReference type="ARBA" id="ARBA00023004"/>
    </source>
</evidence>
<keyword evidence="3 6" id="KW-0479">Metal-binding</keyword>
<accession>A0AAU9DUG8</accession>
<evidence type="ECO:0000313" key="8">
    <source>
        <dbReference type="EMBL" id="BDU50934.1"/>
    </source>
</evidence>
<feature type="binding site" evidence="6">
    <location>
        <position position="89"/>
    </location>
    <ligand>
        <name>[4Fe-4S] cluster</name>
        <dbReference type="ChEBI" id="CHEBI:49883"/>
        <note>4Fe-4S-S-AdoMet</note>
    </ligand>
</feature>
<dbReference type="EMBL" id="AP027059">
    <property type="protein sequence ID" value="BDU50934.1"/>
    <property type="molecule type" value="Genomic_DNA"/>
</dbReference>
<dbReference type="InterPro" id="IPR013785">
    <property type="entry name" value="Aldolase_TIM"/>
</dbReference>
<gene>
    <name evidence="8" type="ORF">HLVA_15030</name>
</gene>
<dbReference type="RefSeq" id="WP_307903782.1">
    <property type="nucleotide sequence ID" value="NZ_AP027059.1"/>
</dbReference>
<dbReference type="GO" id="GO:0046872">
    <property type="term" value="F:metal ion binding"/>
    <property type="evidence" value="ECO:0007669"/>
    <property type="project" value="UniProtKB-KW"/>
</dbReference>
<evidence type="ECO:0000256" key="2">
    <source>
        <dbReference type="ARBA" id="ARBA00022691"/>
    </source>
</evidence>
<reference evidence="8 9" key="1">
    <citation type="submission" date="2022-11" db="EMBL/GenBank/DDBJ databases">
        <title>Haliovirga abyssi gen. nov., sp. nov., a mesophilic fermentative bacterium isolated from the Iheya North hydrothermal field and the proposal of Haliovirgaceae fam. nov.</title>
        <authorList>
            <person name="Miyazaki U."/>
            <person name="Tame A."/>
            <person name="Miyazaki J."/>
            <person name="Takai K."/>
            <person name="Sawayama S."/>
            <person name="Kitajima M."/>
            <person name="Okamoto A."/>
            <person name="Nakagawa S."/>
        </authorList>
    </citation>
    <scope>NUCLEOTIDE SEQUENCE [LARGE SCALE GENOMIC DNA]</scope>
    <source>
        <strain evidence="8 9">IC12</strain>
    </source>
</reference>
<name>A0AAU9DUG8_9FUSO</name>
<dbReference type="SFLD" id="SFLDS00029">
    <property type="entry name" value="Radical_SAM"/>
    <property type="match status" value="1"/>
</dbReference>
<dbReference type="AlphaFoldDB" id="A0AAU9DUG8"/>
<keyword evidence="1" id="KW-0004">4Fe-4S</keyword>
<keyword evidence="5 6" id="KW-0411">Iron-sulfur</keyword>
<evidence type="ECO:0000256" key="5">
    <source>
        <dbReference type="ARBA" id="ARBA00023014"/>
    </source>
</evidence>
<dbReference type="InterPro" id="IPR007197">
    <property type="entry name" value="rSAM"/>
</dbReference>
<dbReference type="KEGG" id="haby:HLVA_15030"/>
<dbReference type="SUPFAM" id="SSF102114">
    <property type="entry name" value="Radical SAM enzymes"/>
    <property type="match status" value="1"/>
</dbReference>